<dbReference type="InterPro" id="IPR007543">
    <property type="entry name" value="LptD_C"/>
</dbReference>
<protein>
    <submittedName>
        <fullName evidence="4">LPS-assembly protein LptD</fullName>
    </submittedName>
</protein>
<organism evidence="4 5">
    <name type="scientific">Oleomonas cavernae</name>
    <dbReference type="NCBI Taxonomy" id="2320859"/>
    <lineage>
        <taxon>Bacteria</taxon>
        <taxon>Pseudomonadati</taxon>
        <taxon>Pseudomonadota</taxon>
        <taxon>Alphaproteobacteria</taxon>
        <taxon>Acetobacterales</taxon>
        <taxon>Acetobacteraceae</taxon>
        <taxon>Oleomonas</taxon>
    </lineage>
</organism>
<name>A0A418WAD5_9PROT</name>
<evidence type="ECO:0000313" key="5">
    <source>
        <dbReference type="Proteomes" id="UP000284605"/>
    </source>
</evidence>
<dbReference type="InterPro" id="IPR050218">
    <property type="entry name" value="LptD"/>
</dbReference>
<dbReference type="GO" id="GO:0009279">
    <property type="term" value="C:cell outer membrane"/>
    <property type="evidence" value="ECO:0007669"/>
    <property type="project" value="TreeGrafter"/>
</dbReference>
<dbReference type="Pfam" id="PF03968">
    <property type="entry name" value="LptD_N"/>
    <property type="match status" value="1"/>
</dbReference>
<keyword evidence="5" id="KW-1185">Reference proteome</keyword>
<evidence type="ECO:0000259" key="2">
    <source>
        <dbReference type="Pfam" id="PF03968"/>
    </source>
</evidence>
<dbReference type="EMBL" id="QYUK01000011">
    <property type="protein sequence ID" value="RJF86916.1"/>
    <property type="molecule type" value="Genomic_DNA"/>
</dbReference>
<dbReference type="OrthoDB" id="9760225at2"/>
<dbReference type="InterPro" id="IPR005653">
    <property type="entry name" value="OstA-like_N"/>
</dbReference>
<evidence type="ECO:0000256" key="1">
    <source>
        <dbReference type="ARBA" id="ARBA00023237"/>
    </source>
</evidence>
<feature type="domain" description="LptD C-terminal" evidence="3">
    <location>
        <begin position="304"/>
        <end position="385"/>
    </location>
</feature>
<dbReference type="RefSeq" id="WP_119777560.1">
    <property type="nucleotide sequence ID" value="NZ_QYUK01000011.1"/>
</dbReference>
<comment type="caution">
    <text evidence="4">The sequence shown here is derived from an EMBL/GenBank/DDBJ whole genome shotgun (WGS) entry which is preliminary data.</text>
</comment>
<keyword evidence="1" id="KW-0998">Cell outer membrane</keyword>
<feature type="domain" description="Organic solvent tolerance-like N-terminal" evidence="2">
    <location>
        <begin position="51"/>
        <end position="126"/>
    </location>
</feature>
<dbReference type="GO" id="GO:1990351">
    <property type="term" value="C:transporter complex"/>
    <property type="evidence" value="ECO:0007669"/>
    <property type="project" value="TreeGrafter"/>
</dbReference>
<dbReference type="PANTHER" id="PTHR30189">
    <property type="entry name" value="LPS-ASSEMBLY PROTEIN"/>
    <property type="match status" value="1"/>
</dbReference>
<evidence type="ECO:0000259" key="3">
    <source>
        <dbReference type="Pfam" id="PF04453"/>
    </source>
</evidence>
<evidence type="ECO:0000313" key="4">
    <source>
        <dbReference type="EMBL" id="RJF86916.1"/>
    </source>
</evidence>
<dbReference type="Proteomes" id="UP000284605">
    <property type="component" value="Unassembled WGS sequence"/>
</dbReference>
<dbReference type="Pfam" id="PF04453">
    <property type="entry name" value="LptD"/>
    <property type="match status" value="1"/>
</dbReference>
<dbReference type="AlphaFoldDB" id="A0A418WAD5"/>
<keyword evidence="1" id="KW-0472">Membrane</keyword>
<sequence>MAVRRGFLDIPRLRNRTAIALVLGAVALGGPTLAVAEPLPGGVAPAEGPVQIIADEIIYNPNTKTVTATGHVEISQGERVLMAEKVTYFEDSRIVAATGKVSLLEPTGEVLFADYVELDDQLREGFVQTIRLLFADDSRAAAVRAIRRDGNVTTLDQAVYSPCLPCAEHPERAPLWQVKAVKVTHDQAAKTVEYEDATFEVFGVPIAYTPYFSHPDPSVKRLSGFLSPQIGGSGNLGFKFGLPYYWVIDDSSDLTLTPYITTQEGPYLVGDYRKLFETGDLTAQFSAGYGTEYDDDGNAIGDDFRGHIFAHGRWDLDENWRWGFDAERASSDTYLKRFQFVSPNYLTSDLYTEGFFDRSYVSLTTYSFQGLRSIDDEDTTPWSCPWRWEAGCSSPIRSAAAWT</sequence>
<dbReference type="Gene3D" id="2.60.450.10">
    <property type="entry name" value="Lipopolysaccharide (LPS) transport protein A like domain"/>
    <property type="match status" value="1"/>
</dbReference>
<reference evidence="4 5" key="1">
    <citation type="submission" date="2018-09" db="EMBL/GenBank/DDBJ databases">
        <authorList>
            <person name="Zhu H."/>
        </authorList>
    </citation>
    <scope>NUCLEOTIDE SEQUENCE [LARGE SCALE GENOMIC DNA]</scope>
    <source>
        <strain evidence="4 5">K1W22B-8</strain>
    </source>
</reference>
<gene>
    <name evidence="4" type="ORF">D3874_07695</name>
</gene>
<proteinExistence type="predicted"/>
<dbReference type="GO" id="GO:0061024">
    <property type="term" value="P:membrane organization"/>
    <property type="evidence" value="ECO:0007669"/>
    <property type="project" value="InterPro"/>
</dbReference>
<dbReference type="PANTHER" id="PTHR30189:SF1">
    <property type="entry name" value="LPS-ASSEMBLY PROTEIN LPTD"/>
    <property type="match status" value="1"/>
</dbReference>
<accession>A0A418WAD5</accession>